<proteinExistence type="predicted"/>
<dbReference type="Proteomes" id="UP000242847">
    <property type="component" value="Unassembled WGS sequence"/>
</dbReference>
<dbReference type="PANTHER" id="PTHR36455">
    <property type="match status" value="1"/>
</dbReference>
<dbReference type="InterPro" id="IPR008878">
    <property type="entry name" value="Transposase_IS66_Orf2"/>
</dbReference>
<dbReference type="Pfam" id="PF05717">
    <property type="entry name" value="TnpB_IS66"/>
    <property type="match status" value="1"/>
</dbReference>
<evidence type="ECO:0000313" key="2">
    <source>
        <dbReference type="Proteomes" id="UP000242847"/>
    </source>
</evidence>
<comment type="caution">
    <text evidence="1">The sequence shown here is derived from an EMBL/GenBank/DDBJ whole genome shotgun (WGS) entry which is preliminary data.</text>
</comment>
<dbReference type="EMBL" id="MUBC01000091">
    <property type="protein sequence ID" value="ONM42370.1"/>
    <property type="molecule type" value="Genomic_DNA"/>
</dbReference>
<dbReference type="AlphaFoldDB" id="A0A1S8DCU8"/>
<dbReference type="RefSeq" id="WP_169847329.1">
    <property type="nucleotide sequence ID" value="NZ_FOUD01000041.1"/>
</dbReference>
<protein>
    <submittedName>
        <fullName evidence="1">Transposase</fullName>
    </submittedName>
</protein>
<accession>A0A1S8DCU8</accession>
<sequence>MIRIDSIWLATEPLDMRAGTDTALARVVTVFGAAQPHCAYLFANKRANRMKVLVHDGVGIWLAARRLNQGKFHWPGVHRGLKAELDAEQLQALVLGLPWQRIGSGGAITVL</sequence>
<dbReference type="NCBIfam" id="NF033819">
    <property type="entry name" value="IS66_TnpB"/>
    <property type="match status" value="1"/>
</dbReference>
<name>A0A1S8DCU8_9GAMM</name>
<organism evidence="1 2">
    <name type="scientific">Halopseudomonas pachastrellae</name>
    <dbReference type="NCBI Taxonomy" id="254161"/>
    <lineage>
        <taxon>Bacteria</taxon>
        <taxon>Pseudomonadati</taxon>
        <taxon>Pseudomonadota</taxon>
        <taxon>Gammaproteobacteria</taxon>
        <taxon>Pseudomonadales</taxon>
        <taxon>Pseudomonadaceae</taxon>
        <taxon>Halopseudomonas</taxon>
    </lineage>
</organism>
<dbReference type="STRING" id="254161.SAMN05216256_1415"/>
<gene>
    <name evidence="1" type="ORF">BXT89_18375</name>
</gene>
<keyword evidence="2" id="KW-1185">Reference proteome</keyword>
<dbReference type="PANTHER" id="PTHR36455:SF1">
    <property type="entry name" value="BLR8292 PROTEIN"/>
    <property type="match status" value="1"/>
</dbReference>
<evidence type="ECO:0000313" key="1">
    <source>
        <dbReference type="EMBL" id="ONM42370.1"/>
    </source>
</evidence>
<reference evidence="1 2" key="1">
    <citation type="submission" date="2017-01" db="EMBL/GenBank/DDBJ databases">
        <title>Draft genome sequence of Pseudomonas pachastrellae type strain CCUG 46540T from a deep sea.</title>
        <authorList>
            <person name="Gomila M."/>
            <person name="Mulet M."/>
            <person name="Lalucat J."/>
            <person name="Garcia-Valdes E."/>
        </authorList>
    </citation>
    <scope>NUCLEOTIDE SEQUENCE [LARGE SCALE GENOMIC DNA]</scope>
    <source>
        <strain evidence="1 2">CCUG 46540</strain>
    </source>
</reference>